<sequence length="1508" mass="171288">MSIRRNSTSQLAELMDHLKFNKGLNVPSSPVPRLLQSNSSPSDEERAKVERVLTTARQRAMKIQELLRSNPKPPEPIRLRHLQTLERMETFIRTHQSILSAFRTLPNEVLSLIFTACLPDVEYLPWQQCKWRKMASFRLSKVCKRWRYIAISTPRLWSILGDVIVDETTAGGTKGSSYLDFLEELLRRSGNHDLWVFISSPIAHYFPECHPIIEALLKHEHRWAALGLYGGSFLIGSIINRPLPSSSSLVRLRKFYLNIAWHLGPYVDTVKMSRAKNLVEVTIPHALEGALVLPFSNLKSYTQKLDDTRIPPVSPLVQVVTHGKNLESLDISCKQDLLWDYSGQSFSLERLTHLSLKVDTFSSSSSSSSFLKSLSFPKLQELCVSGFGDQTSFVKSLVKHSLPLGPASPLLRLRLRGRQTVVKPGSLPRLLEKTPNVEELEIDLPPIDDLRAIIKGSLTQGEEMIASTPSLVPDLRRLILRFSEPDGADRLMLSEWRRTALLDIAHILTQREIGPTGPSGDNRNKKLAQSCLRLVTSDEYTAKCLLLDLNFESYNSSEPSDLGSAEENIVLRDRCFSWRSRLLEALPELADKTTQPLIRKKFDSGEAADFDNLLQELETLEFHPGQSVANLYVTDLHNYIRRLSVKPEDCIPEDRKYTFRSRAERIFKDWNQIISTDLSSRQVNWVIQDPCTIVYVDNKKYGKVPSSQDLQTKSSTLESSGEPISPVPDLLKCNSSPSDEERSKIRGVLTIARERATKLQESLRCNPKLPEAARLRILRALERTETFICTHQSILSAVRLLPNEILAMIFIACLPDVENTHWKRHKWADIGSFSLSQVCRRWRYAAISTPLLWTVLGNIIVNKETEGDANGSSYLKVLEELLRRSRGHDLYVFISSPTVRYFSKCRVHPVVKILLEHEHRWAALGLHGSSFLVESIIDSSLRRVSPFVKLRKFFLNITWLAGPNIDTVDMSKAKSLTEVAVAHGMPERVVLLPLSTLQSYILKFDARLDITAESPLIHVLTQENRLEYLEISFNHDLRWVSHPGMHFSTFENLSVLSFRTDIPVTSTATTSTFFRSLSFPNLQELRVSGFRWQFLLVHSIIEHCLPHGPACPLLRLCMRQTLIEPGDLLKILEATPNLEELDIRWAPLEGLYDKIARSRHCKENSPETPALVPNLRGITLDFPTQAGNRVSVLSDGQRTALSNFARVMTDTRNVKGGARTEHRDGRAILPYFRLVTSEAHAAKSLLLGLNLRSYDSSELSPGDENNSVLRDKCFSWRSRLLAIFPELANEAAQPVKREYFDSNEAADFNDLLHELEIQELHPGQSVANLYVTDLHNYLRRLDATPDDYIPEGRKYYAFRSRAKRVLQYWDKIISIDMSTRQVNWALQDPCTIVKRRQRRKTRKQIRVPYFTVRKNRNRLQRPKKLHARNDNIIHITDCALTMWAQSSAITNNVALPCHTWLSSDGNSQPKNCNQPAPRPGSGNETGDDTDEDVEVNDGWTAGGGSLSS</sequence>
<dbReference type="Gene3D" id="3.80.10.10">
    <property type="entry name" value="Ribonuclease Inhibitor"/>
    <property type="match status" value="2"/>
</dbReference>
<dbReference type="InterPro" id="IPR001810">
    <property type="entry name" value="F-box_dom"/>
</dbReference>
<dbReference type="SUPFAM" id="SSF52047">
    <property type="entry name" value="RNI-like"/>
    <property type="match status" value="2"/>
</dbReference>
<feature type="compositionally biased region" description="Polar residues" evidence="1">
    <location>
        <begin position="1464"/>
        <end position="1474"/>
    </location>
</feature>
<dbReference type="Gene3D" id="1.20.1280.50">
    <property type="match status" value="2"/>
</dbReference>
<feature type="compositionally biased region" description="Polar residues" evidence="1">
    <location>
        <begin position="705"/>
        <end position="719"/>
    </location>
</feature>
<gene>
    <name evidence="3" type="ORF">CVT26_012044</name>
</gene>
<feature type="compositionally biased region" description="Acidic residues" evidence="1">
    <location>
        <begin position="1485"/>
        <end position="1495"/>
    </location>
</feature>
<dbReference type="InterPro" id="IPR032675">
    <property type="entry name" value="LRR_dom_sf"/>
</dbReference>
<dbReference type="Pfam" id="PF12937">
    <property type="entry name" value="F-box-like"/>
    <property type="match status" value="1"/>
</dbReference>
<accession>A0A409VYG3</accession>
<feature type="region of interest" description="Disordered" evidence="1">
    <location>
        <begin position="1464"/>
        <end position="1508"/>
    </location>
</feature>
<dbReference type="Proteomes" id="UP000284706">
    <property type="component" value="Unassembled WGS sequence"/>
</dbReference>
<name>A0A409VYG3_9AGAR</name>
<dbReference type="PANTHER" id="PTHR38926:SF72">
    <property type="entry name" value="IM:7136021-RELATED"/>
    <property type="match status" value="1"/>
</dbReference>
<protein>
    <recommendedName>
        <fullName evidence="2">F-box domain-containing protein</fullName>
    </recommendedName>
</protein>
<evidence type="ECO:0000256" key="1">
    <source>
        <dbReference type="SAM" id="MobiDB-lite"/>
    </source>
</evidence>
<dbReference type="PANTHER" id="PTHR38926">
    <property type="entry name" value="F-BOX DOMAIN CONTAINING PROTEIN, EXPRESSED"/>
    <property type="match status" value="1"/>
</dbReference>
<keyword evidence="4" id="KW-1185">Reference proteome</keyword>
<reference evidence="3 4" key="1">
    <citation type="journal article" date="2018" name="Evol. Lett.">
        <title>Horizontal gene cluster transfer increased hallucinogenic mushroom diversity.</title>
        <authorList>
            <person name="Reynolds H.T."/>
            <person name="Vijayakumar V."/>
            <person name="Gluck-Thaler E."/>
            <person name="Korotkin H.B."/>
            <person name="Matheny P.B."/>
            <person name="Slot J.C."/>
        </authorList>
    </citation>
    <scope>NUCLEOTIDE SEQUENCE [LARGE SCALE GENOMIC DNA]</scope>
    <source>
        <strain evidence="3 4">SRW20</strain>
    </source>
</reference>
<dbReference type="InParanoid" id="A0A409VYG3"/>
<feature type="region of interest" description="Disordered" evidence="1">
    <location>
        <begin position="705"/>
        <end position="724"/>
    </location>
</feature>
<organism evidence="3 4">
    <name type="scientific">Gymnopilus dilepis</name>
    <dbReference type="NCBI Taxonomy" id="231916"/>
    <lineage>
        <taxon>Eukaryota</taxon>
        <taxon>Fungi</taxon>
        <taxon>Dikarya</taxon>
        <taxon>Basidiomycota</taxon>
        <taxon>Agaricomycotina</taxon>
        <taxon>Agaricomycetes</taxon>
        <taxon>Agaricomycetidae</taxon>
        <taxon>Agaricales</taxon>
        <taxon>Agaricineae</taxon>
        <taxon>Hymenogastraceae</taxon>
        <taxon>Gymnopilus</taxon>
    </lineage>
</organism>
<feature type="domain" description="F-box" evidence="2">
    <location>
        <begin position="103"/>
        <end position="158"/>
    </location>
</feature>
<comment type="caution">
    <text evidence="3">The sequence shown here is derived from an EMBL/GenBank/DDBJ whole genome shotgun (WGS) entry which is preliminary data.</text>
</comment>
<evidence type="ECO:0000313" key="4">
    <source>
        <dbReference type="Proteomes" id="UP000284706"/>
    </source>
</evidence>
<dbReference type="OrthoDB" id="3365698at2759"/>
<evidence type="ECO:0000313" key="3">
    <source>
        <dbReference type="EMBL" id="PPQ71273.1"/>
    </source>
</evidence>
<proteinExistence type="predicted"/>
<evidence type="ECO:0000259" key="2">
    <source>
        <dbReference type="Pfam" id="PF12937"/>
    </source>
</evidence>
<dbReference type="EMBL" id="NHYE01005509">
    <property type="protein sequence ID" value="PPQ71273.1"/>
    <property type="molecule type" value="Genomic_DNA"/>
</dbReference>